<proteinExistence type="predicted"/>
<sequence>MSSRLSLHDCTLSVRVASTASITLSDPPEQVALQALANPRDKTEAYIGETIFLLATLTPPDAANTSSETLQRAIQSYDDPHVYIGALPHAASLEKPSSRLPILRETAWIPARHDGGHLLCRGMWALVRSPPQPSHASRALAMAGRQNLVLSLRERDVPNLKNSSVWATIDRASRLFGKSVALYATRYVLLSMPIEISCQCVSVENSLDKTLINVTARNSTGDAYLSVVPPYINVSSSRIVKLSSAENSHGRSVLLDNLYEFVLLTDDESDDDSTLTNLYNNRDMTLSKQPSEQACEDYGLFIPSFNHLIRHAATLGPREVYNFVYRIIEKRAHGASQGESQDREDKSQFPPWKAYKLSAEQCVQTSVAVAWNCSPRDDSNLSVYSSEAFTREMSAGGVLAAGKRSTVAVHVTSINWRPAVLLKSLLVSISGPAAAVLGNRICISIRVVNQTDSDLRNVRVKLQQDDRLYGLLALRTVVVVGDILAGGESSLQVPCVAIGTGTLGVGKVQIVDENGVVWISDSEFRVIVLDREDEEDEVDGVTESDALDRVDTSTVTVKT</sequence>
<evidence type="ECO:0000313" key="1">
    <source>
        <dbReference type="EMBL" id="PXF47006.1"/>
    </source>
</evidence>
<keyword evidence="2" id="KW-1185">Reference proteome</keyword>
<name>A0A2V3IXX8_9FLOR</name>
<comment type="caution">
    <text evidence="1">The sequence shown here is derived from an EMBL/GenBank/DDBJ whole genome shotgun (WGS) entry which is preliminary data.</text>
</comment>
<reference evidence="1 2" key="1">
    <citation type="journal article" date="2018" name="Mol. Biol. Evol.">
        <title>Analysis of the draft genome of the red seaweed Gracilariopsis chorda provides insights into genome size evolution in Rhodophyta.</title>
        <authorList>
            <person name="Lee J."/>
            <person name="Yang E.C."/>
            <person name="Graf L."/>
            <person name="Yang J.H."/>
            <person name="Qiu H."/>
            <person name="Zel Zion U."/>
            <person name="Chan C.X."/>
            <person name="Stephens T.G."/>
            <person name="Weber A.P.M."/>
            <person name="Boo G.H."/>
            <person name="Boo S.M."/>
            <person name="Kim K.M."/>
            <person name="Shin Y."/>
            <person name="Jung M."/>
            <person name="Lee S.J."/>
            <person name="Yim H.S."/>
            <person name="Lee J.H."/>
            <person name="Bhattacharya D."/>
            <person name="Yoon H.S."/>
        </authorList>
    </citation>
    <scope>NUCLEOTIDE SEQUENCE [LARGE SCALE GENOMIC DNA]</scope>
    <source>
        <strain evidence="1 2">SKKU-2015</strain>
        <tissue evidence="1">Whole body</tissue>
    </source>
</reference>
<dbReference type="EMBL" id="NBIV01000030">
    <property type="protein sequence ID" value="PXF47006.1"/>
    <property type="molecule type" value="Genomic_DNA"/>
</dbReference>
<protein>
    <submittedName>
        <fullName evidence="1">Uncharacterized protein</fullName>
    </submittedName>
</protein>
<evidence type="ECO:0000313" key="2">
    <source>
        <dbReference type="Proteomes" id="UP000247409"/>
    </source>
</evidence>
<gene>
    <name evidence="1" type="ORF">BWQ96_03196</name>
</gene>
<dbReference type="AlphaFoldDB" id="A0A2V3IXX8"/>
<accession>A0A2V3IXX8</accession>
<organism evidence="1 2">
    <name type="scientific">Gracilariopsis chorda</name>
    <dbReference type="NCBI Taxonomy" id="448386"/>
    <lineage>
        <taxon>Eukaryota</taxon>
        <taxon>Rhodophyta</taxon>
        <taxon>Florideophyceae</taxon>
        <taxon>Rhodymeniophycidae</taxon>
        <taxon>Gracilariales</taxon>
        <taxon>Gracilariaceae</taxon>
        <taxon>Gracilariopsis</taxon>
    </lineage>
</organism>
<dbReference type="Proteomes" id="UP000247409">
    <property type="component" value="Unassembled WGS sequence"/>
</dbReference>
<dbReference type="OrthoDB" id="10578621at2759"/>